<feature type="compositionally biased region" description="Basic and acidic residues" evidence="2">
    <location>
        <begin position="610"/>
        <end position="647"/>
    </location>
</feature>
<feature type="compositionally biased region" description="Polar residues" evidence="2">
    <location>
        <begin position="447"/>
        <end position="465"/>
    </location>
</feature>
<name>A0A821QXX2_9NEOP</name>
<evidence type="ECO:0000259" key="3">
    <source>
        <dbReference type="PROSITE" id="PS51061"/>
    </source>
</evidence>
<dbReference type="InterPro" id="IPR036867">
    <property type="entry name" value="R3H_dom_sf"/>
</dbReference>
<dbReference type="CDD" id="cd02642">
    <property type="entry name" value="R3H_encore_like"/>
    <property type="match status" value="1"/>
</dbReference>
<feature type="compositionally biased region" description="Polar residues" evidence="2">
    <location>
        <begin position="27"/>
        <end position="41"/>
    </location>
</feature>
<feature type="compositionally biased region" description="Basic and acidic residues" evidence="2">
    <location>
        <begin position="1044"/>
        <end position="1094"/>
    </location>
</feature>
<evidence type="ECO:0000256" key="2">
    <source>
        <dbReference type="SAM" id="MobiDB-lite"/>
    </source>
</evidence>
<feature type="compositionally biased region" description="Basic and acidic residues" evidence="2">
    <location>
        <begin position="1"/>
        <end position="11"/>
    </location>
</feature>
<dbReference type="InterPro" id="IPR001374">
    <property type="entry name" value="R3H_dom"/>
</dbReference>
<keyword evidence="1" id="KW-0597">Phosphoprotein</keyword>
<dbReference type="Pfam" id="PF01424">
    <property type="entry name" value="R3H"/>
    <property type="match status" value="1"/>
</dbReference>
<dbReference type="OrthoDB" id="278430at2759"/>
<evidence type="ECO:0008006" key="7">
    <source>
        <dbReference type="Google" id="ProtNLM"/>
    </source>
</evidence>
<feature type="region of interest" description="Disordered" evidence="2">
    <location>
        <begin position="939"/>
        <end position="1024"/>
    </location>
</feature>
<feature type="region of interest" description="Disordered" evidence="2">
    <location>
        <begin position="323"/>
        <end position="348"/>
    </location>
</feature>
<dbReference type="PANTHER" id="PTHR15672:SF8">
    <property type="entry name" value="PROTEIN ENCORE"/>
    <property type="match status" value="1"/>
</dbReference>
<evidence type="ECO:0000313" key="5">
    <source>
        <dbReference type="EMBL" id="CAF4833745.1"/>
    </source>
</evidence>
<keyword evidence="6" id="KW-1185">Reference proteome</keyword>
<dbReference type="InterPro" id="IPR051937">
    <property type="entry name" value="R3H_domain_containing"/>
</dbReference>
<dbReference type="PANTHER" id="PTHR15672">
    <property type="entry name" value="CAMP-REGULATED PHOSPHOPROTEIN 21 RELATED R3H DOMAIN CONTAINING PROTEIN"/>
    <property type="match status" value="1"/>
</dbReference>
<feature type="compositionally biased region" description="Basic and acidic residues" evidence="2">
    <location>
        <begin position="984"/>
        <end position="994"/>
    </location>
</feature>
<evidence type="ECO:0000259" key="4">
    <source>
        <dbReference type="PROSITE" id="PS51673"/>
    </source>
</evidence>
<protein>
    <recommendedName>
        <fullName evidence="7">R3H domain-containing protein 1</fullName>
    </recommendedName>
</protein>
<feature type="domain" description="R3H" evidence="3">
    <location>
        <begin position="223"/>
        <end position="286"/>
    </location>
</feature>
<feature type="region of interest" description="Disordered" evidence="2">
    <location>
        <begin position="567"/>
        <end position="678"/>
    </location>
</feature>
<evidence type="ECO:0000256" key="1">
    <source>
        <dbReference type="ARBA" id="ARBA00022553"/>
    </source>
</evidence>
<feature type="region of interest" description="Disordered" evidence="2">
    <location>
        <begin position="365"/>
        <end position="384"/>
    </location>
</feature>
<evidence type="ECO:0000313" key="6">
    <source>
        <dbReference type="Proteomes" id="UP000663880"/>
    </source>
</evidence>
<dbReference type="AlphaFoldDB" id="A0A821QXX2"/>
<reference evidence="5" key="1">
    <citation type="submission" date="2021-02" db="EMBL/GenBank/DDBJ databases">
        <authorList>
            <person name="Steward A R."/>
        </authorList>
    </citation>
    <scope>NUCLEOTIDE SEQUENCE</scope>
</reference>
<accession>A0A821QXX2</accession>
<proteinExistence type="predicted"/>
<feature type="compositionally biased region" description="Low complexity" evidence="2">
    <location>
        <begin position="436"/>
        <end position="446"/>
    </location>
</feature>
<feature type="compositionally biased region" description="Basic and acidic residues" evidence="2">
    <location>
        <begin position="1138"/>
        <end position="1151"/>
    </location>
</feature>
<feature type="compositionally biased region" description="Basic and acidic residues" evidence="2">
    <location>
        <begin position="50"/>
        <end position="59"/>
    </location>
</feature>
<dbReference type="PROSITE" id="PS51061">
    <property type="entry name" value="R3H"/>
    <property type="match status" value="1"/>
</dbReference>
<dbReference type="Gene3D" id="3.30.1370.50">
    <property type="entry name" value="R3H-like domain"/>
    <property type="match status" value="1"/>
</dbReference>
<feature type="region of interest" description="Disordered" evidence="2">
    <location>
        <begin position="396"/>
        <end position="472"/>
    </location>
</feature>
<gene>
    <name evidence="5" type="ORF">PMACD_LOCUS5550</name>
</gene>
<feature type="domain" description="SUZ" evidence="4">
    <location>
        <begin position="290"/>
        <end position="362"/>
    </location>
</feature>
<dbReference type="PROSITE" id="PS51673">
    <property type="entry name" value="SUZ"/>
    <property type="match status" value="1"/>
</dbReference>
<feature type="region of interest" description="Disordered" evidence="2">
    <location>
        <begin position="505"/>
        <end position="530"/>
    </location>
</feature>
<feature type="region of interest" description="Disordered" evidence="2">
    <location>
        <begin position="1136"/>
        <end position="1159"/>
    </location>
</feature>
<dbReference type="SMART" id="SM00393">
    <property type="entry name" value="R3H"/>
    <property type="match status" value="1"/>
</dbReference>
<dbReference type="GO" id="GO:0003676">
    <property type="term" value="F:nucleic acid binding"/>
    <property type="evidence" value="ECO:0007669"/>
    <property type="project" value="UniProtKB-UniRule"/>
</dbReference>
<feature type="compositionally biased region" description="Polar residues" evidence="2">
    <location>
        <begin position="944"/>
        <end position="955"/>
    </location>
</feature>
<feature type="compositionally biased region" description="Polar residues" evidence="2">
    <location>
        <begin position="648"/>
        <end position="664"/>
    </location>
</feature>
<dbReference type="InterPro" id="IPR024771">
    <property type="entry name" value="SUZ"/>
</dbReference>
<dbReference type="Pfam" id="PF12752">
    <property type="entry name" value="SUZ"/>
    <property type="match status" value="1"/>
</dbReference>
<comment type="caution">
    <text evidence="5">The sequence shown here is derived from an EMBL/GenBank/DDBJ whole genome shotgun (WGS) entry which is preliminary data.</text>
</comment>
<feature type="compositionally biased region" description="Polar residues" evidence="2">
    <location>
        <begin position="396"/>
        <end position="413"/>
    </location>
</feature>
<feature type="region of interest" description="Disordered" evidence="2">
    <location>
        <begin position="1042"/>
        <end position="1098"/>
    </location>
</feature>
<feature type="region of interest" description="Disordered" evidence="2">
    <location>
        <begin position="1"/>
        <end position="59"/>
    </location>
</feature>
<organism evidence="5 6">
    <name type="scientific">Pieris macdunnoughi</name>
    <dbReference type="NCBI Taxonomy" id="345717"/>
    <lineage>
        <taxon>Eukaryota</taxon>
        <taxon>Metazoa</taxon>
        <taxon>Ecdysozoa</taxon>
        <taxon>Arthropoda</taxon>
        <taxon>Hexapoda</taxon>
        <taxon>Insecta</taxon>
        <taxon>Pterygota</taxon>
        <taxon>Neoptera</taxon>
        <taxon>Endopterygota</taxon>
        <taxon>Lepidoptera</taxon>
        <taxon>Glossata</taxon>
        <taxon>Ditrysia</taxon>
        <taxon>Papilionoidea</taxon>
        <taxon>Pieridae</taxon>
        <taxon>Pierinae</taxon>
        <taxon>Pieris</taxon>
    </lineage>
</organism>
<sequence>MDNSEVEKTASEDAQLTRSRSFKSKQLVRSQAIRESTSPPRTASPYEPGSPEHEKEKEHNRCVTNVIDDEKIPVQIQITSGGWEEGFSEQRLRTRRWLGQRPHSDSSRDFLSYNPRVTCVCGKCACPHCRGKRKHMCAIKQDSGIVCSVDCPDCSDLDNIGANGKSSSVDVDDQTFYCRCPERKDKPKNLSLSGNDADDKTDLTDQDLVNFLRDTLNKNPKDRITLLKVEKELHALVSDVGRCIVRFPVMTSYGRMLVHRVAALFQLAHHIDHANKTCVVVSKSGTSGGRIPCTSFKQWCTRVFPKSPPRRHDDTLAKSILKRAGNVSESSGGGADAPRSKSLEQRERDYERARRRIFSTDNCTQDESQWPWLPSGPVKLLTPEGGKNKLVKVQSLESQGQETNSRGAVSKSHSFGGYTAEPQQPRLLSRQGDLASSSWRLSPSSSGYKTLSLRSTDSVTPSPTGGASPEPGTEAATLVWAVTNLSSVPPGAIVIHPQTGRPLTNPDGSIYHFDPANPPVIYQDDKNDANEKRRGKLEKQHSFMVTECECPTNECRKCCCECRQNGGQKCNSEKTTPPGSKNNSIPNSPVKGIEPKEVPPSPESIQQSEIQKEAKPVYEVEPQKTENRFENSNFEHQKSVDHQKQYETQKSFESQKFESNSPANQKPYESPNQRVYDSPNQRPVFENRTFENHIKVQEVQYPSQEYSSYGQGFRMEEITPPPQAIVNYHQDVSETQIIQQNKMTPIPIQDPNIRPVSITNMMYPTLPQHYPFVTPCRLDQQMQPLYQQMLGAEDQKHLPQSPHTDNTFRIDPSYPYPTEFNAYGGCQDPVLQRGYSMGYSPVEVPTMVPSYPVPNVILQPPIQHYPTYQEQIQWQGMQPPVPIASPAAPKLMLHDVYPMVCPNIGYQPYNVVYPQVLPQPYPFQPVYPIVPECRNNMTQRKRNSLPNSSRNTPQTPLEKKEETDSTEIAAKIQQIKEQMAQMNTKDKSERRTDWRANNGSGILGSYPANFNGRVNGRPTDDTQLSSAARAIVNSIRNIQAKNNYNDRKYDNRQDQRQDFRYRGRPERDEKDRTEGQRPVIRPERSDRDRNRGIFRDNPFPMQYRPPYLLRQMSPGAWCRRSPGPVHPVLLRSFAATESVDRDSRPQKRDKSPVFVSDEAFKPSQEKQYLRLIEN</sequence>
<dbReference type="SUPFAM" id="SSF82708">
    <property type="entry name" value="R3H domain"/>
    <property type="match status" value="1"/>
</dbReference>
<dbReference type="EMBL" id="CAJOBZ010000011">
    <property type="protein sequence ID" value="CAF4833745.1"/>
    <property type="molecule type" value="Genomic_DNA"/>
</dbReference>
<feature type="compositionally biased region" description="Basic and acidic residues" evidence="2">
    <location>
        <begin position="338"/>
        <end position="348"/>
    </location>
</feature>
<feature type="compositionally biased region" description="Polar residues" evidence="2">
    <location>
        <begin position="567"/>
        <end position="587"/>
    </location>
</feature>
<dbReference type="Proteomes" id="UP000663880">
    <property type="component" value="Unassembled WGS sequence"/>
</dbReference>